<dbReference type="AlphaFoldDB" id="A0A9J6QS37"/>
<dbReference type="Pfam" id="PF07969">
    <property type="entry name" value="Amidohydro_3"/>
    <property type="match status" value="1"/>
</dbReference>
<dbReference type="SUPFAM" id="SSF51338">
    <property type="entry name" value="Composite domain of metallo-dependent hydrolases"/>
    <property type="match status" value="1"/>
</dbReference>
<dbReference type="InterPro" id="IPR013108">
    <property type="entry name" value="Amidohydro_3"/>
</dbReference>
<sequence length="542" mass="59688">MERADYILKGAAIFDAVADEPFAGFLAVKGRRIIKVGRGDADEQNFIGSQTQVIDCCGGLIMPGLIDAHMHFFDGIFQNSKYMCRELFACKSARQCVSVIKKFADEHPDCKTITGMGWFIPSWEDGEPPHKKMLDQICPDRPVYLMCADGHSFWLNSKALEECRVDPNRKLLFGSIEVDETGEPNGLLHEMDACAPCAAAAQALPEGQKRELIIDFVRQLSSHGITSTTDITVLPEPGPVSEELKIVGELEKEGNLDIRLHLYPSLGTSPDFTTIEEYRQRFHSDKLRVAGLKAFVDGVHGNHTALLLTPYADQPDGAGSSFYPFEHYKSQVTAANGCGLGVKLHCTGEGAVRMALDAYEASRQANGPLPVRNSIEHVETLQESDMKRFAELGVTASMQPVHLMAIGSGLKVKVGEERARYQYAVRSLLESGANTAFGTDYPVAPFQPLPNLYFAVTRCDQEGQPVEEPIRENITLAQALRAYTYGSAYCLHAEQQVGTLEEGKLADITVFSENLFGLEPRELLKAQVCLTMVDGTIVYKQI</sequence>
<protein>
    <submittedName>
        <fullName evidence="2">Amidohydrolase</fullName>
    </submittedName>
</protein>
<dbReference type="GO" id="GO:0016810">
    <property type="term" value="F:hydrolase activity, acting on carbon-nitrogen (but not peptide) bonds"/>
    <property type="evidence" value="ECO:0007669"/>
    <property type="project" value="InterPro"/>
</dbReference>
<dbReference type="InterPro" id="IPR032466">
    <property type="entry name" value="Metal_Hydrolase"/>
</dbReference>
<dbReference type="PANTHER" id="PTHR22642:SF2">
    <property type="entry name" value="PROTEIN LONG AFTER FAR-RED 3"/>
    <property type="match status" value="1"/>
</dbReference>
<accession>A0A9J6QS37</accession>
<comment type="caution">
    <text evidence="2">The sequence shown here is derived from an EMBL/GenBank/DDBJ whole genome shotgun (WGS) entry which is preliminary data.</text>
</comment>
<dbReference type="EMBL" id="JAOSHN010000001">
    <property type="protein sequence ID" value="MCU7377199.1"/>
    <property type="molecule type" value="Genomic_DNA"/>
</dbReference>
<dbReference type="Proteomes" id="UP001065549">
    <property type="component" value="Unassembled WGS sequence"/>
</dbReference>
<name>A0A9J6QS37_9FIRM</name>
<dbReference type="CDD" id="cd01300">
    <property type="entry name" value="YtcJ_like"/>
    <property type="match status" value="1"/>
</dbReference>
<dbReference type="InterPro" id="IPR033932">
    <property type="entry name" value="YtcJ-like"/>
</dbReference>
<dbReference type="RefSeq" id="WP_269478351.1">
    <property type="nucleotide sequence ID" value="NZ_JAOSHN010000001.1"/>
</dbReference>
<evidence type="ECO:0000313" key="3">
    <source>
        <dbReference type="Proteomes" id="UP001065549"/>
    </source>
</evidence>
<reference evidence="2" key="1">
    <citation type="submission" date="2022-09" db="EMBL/GenBank/DDBJ databases">
        <title>Culturomic study of gut microbiota in children with autism spectrum disorder.</title>
        <authorList>
            <person name="Efimov B.A."/>
            <person name="Chaplin A.V."/>
            <person name="Sokolova S.R."/>
            <person name="Pikina A.P."/>
            <person name="Korzhanova M."/>
            <person name="Belova V."/>
            <person name="Korostin D."/>
        </authorList>
    </citation>
    <scope>NUCLEOTIDE SEQUENCE</scope>
    <source>
        <strain evidence="2">ASD5510</strain>
    </source>
</reference>
<evidence type="ECO:0000259" key="1">
    <source>
        <dbReference type="Pfam" id="PF07969"/>
    </source>
</evidence>
<dbReference type="PANTHER" id="PTHR22642">
    <property type="entry name" value="IMIDAZOLONEPROPIONASE"/>
    <property type="match status" value="1"/>
</dbReference>
<organism evidence="2 3">
    <name type="scientific">Hominibacterium faecale</name>
    <dbReference type="NCBI Taxonomy" id="2839743"/>
    <lineage>
        <taxon>Bacteria</taxon>
        <taxon>Bacillati</taxon>
        <taxon>Bacillota</taxon>
        <taxon>Clostridia</taxon>
        <taxon>Peptostreptococcales</taxon>
        <taxon>Anaerovoracaceae</taxon>
        <taxon>Hominibacterium</taxon>
    </lineage>
</organism>
<dbReference type="Gene3D" id="3.10.310.70">
    <property type="match status" value="1"/>
</dbReference>
<feature type="domain" description="Amidohydrolase 3" evidence="1">
    <location>
        <begin position="52"/>
        <end position="539"/>
    </location>
</feature>
<dbReference type="Gene3D" id="2.30.40.10">
    <property type="entry name" value="Urease, subunit C, domain 1"/>
    <property type="match status" value="1"/>
</dbReference>
<gene>
    <name evidence="2" type="ORF">OBO34_02400</name>
</gene>
<proteinExistence type="predicted"/>
<dbReference type="SUPFAM" id="SSF51556">
    <property type="entry name" value="Metallo-dependent hydrolases"/>
    <property type="match status" value="1"/>
</dbReference>
<dbReference type="InterPro" id="IPR011059">
    <property type="entry name" value="Metal-dep_hydrolase_composite"/>
</dbReference>
<dbReference type="Gene3D" id="3.20.20.140">
    <property type="entry name" value="Metal-dependent hydrolases"/>
    <property type="match status" value="1"/>
</dbReference>
<evidence type="ECO:0000313" key="2">
    <source>
        <dbReference type="EMBL" id="MCU7377199.1"/>
    </source>
</evidence>
<keyword evidence="3" id="KW-1185">Reference proteome</keyword>